<dbReference type="PROSITE" id="PS51192">
    <property type="entry name" value="HELICASE_ATP_BIND_1"/>
    <property type="match status" value="1"/>
</dbReference>
<evidence type="ECO:0000259" key="4">
    <source>
        <dbReference type="PROSITE" id="PS51194"/>
    </source>
</evidence>
<dbReference type="PANTHER" id="PTHR47957">
    <property type="entry name" value="ATP-DEPENDENT HELICASE HRQ1"/>
    <property type="match status" value="1"/>
</dbReference>
<dbReference type="GO" id="GO:0004386">
    <property type="term" value="F:helicase activity"/>
    <property type="evidence" value="ECO:0007669"/>
    <property type="project" value="UniProtKB-KW"/>
</dbReference>
<dbReference type="InterPro" id="IPR001650">
    <property type="entry name" value="Helicase_C-like"/>
</dbReference>
<dbReference type="InterPro" id="IPR014001">
    <property type="entry name" value="Helicase_ATP-bd"/>
</dbReference>
<dbReference type="CDD" id="cd18797">
    <property type="entry name" value="SF2_C_Hrq"/>
    <property type="match status" value="1"/>
</dbReference>
<sequence>MSPGTSLPPADRAPSHRPEELVARLTAAPGRADRLTHLELLPERAATLADWPEWADPALVRAYADRGVTRLWQHQAAAADAAHAGQHVVLATGTASGKSLAYLLPALSAARAGRGARGQRGASTLYLAPTKALAQDQRAAIAELGLDLRVATHDGDSPPEQREWTRDHAEYVLTNPDMLHRSLLPGHARWARFFSTLRFVVVDECHHYRGVFGAHVAQVLRRLRRVAAAHGSDPTFVLASATVAEPGVAAQRLTGHEVLEITGDTSPRGEVAVALWEPPLTSFRGEHDAPVRRPASAETADLLTDLVLEDVRTLAFVRSRRGVEQVARRTAELLEEVDPALAARVASYRGGYLPEERRALEQDLRSGRLLGMAATNALELGIDVSGLDAVVIAGFPGTRAAFWQQVGRAGRTGGGALGVLVARDDPLDTYLVHHPEALLGRPVEGTVFDPGNPYVLGPHLCAAAQEIPLTTADLPLFGPTARELLDDLVGAGLLRRRPQGWFWTDRRRAADLADIRSAGGAQVQLIEGATGRVVGTVDGGRAHSSAHAGAVYVHRGETWLVEELDLDQRVAVMRPAEADWTTSARETTDITIAVEQEHVMWGRCRLSVGTVDVSSQVVSYLRRRASTGEVIDETLLDLPVRTLRTTAVWWTVPDDVLAETGLAQDDLPGAAHAAEHCSIGLLPLFATCDRWDIGGVSTARHPDTGVLTVFVHDGHPGGAGFAERGYRTAARWLTATRDAIAACECLTGCPSCIQSPKCGNGNEPLDKDGAVRLLDALLARQV</sequence>
<protein>
    <submittedName>
        <fullName evidence="5">DEAD/DEAH box helicase</fullName>
    </submittedName>
</protein>
<keyword evidence="6" id="KW-1185">Reference proteome</keyword>
<dbReference type="CDD" id="cd17923">
    <property type="entry name" value="DEXHc_Hrq1-like"/>
    <property type="match status" value="1"/>
</dbReference>
<dbReference type="PROSITE" id="PS51194">
    <property type="entry name" value="HELICASE_CTER"/>
    <property type="match status" value="1"/>
</dbReference>
<dbReference type="SUPFAM" id="SSF52540">
    <property type="entry name" value="P-loop containing nucleoside triphosphate hydrolases"/>
    <property type="match status" value="1"/>
</dbReference>
<evidence type="ECO:0000313" key="5">
    <source>
        <dbReference type="EMBL" id="GAA3820587.1"/>
    </source>
</evidence>
<dbReference type="Pfam" id="PF00271">
    <property type="entry name" value="Helicase_C"/>
    <property type="match status" value="1"/>
</dbReference>
<name>A0ABP7IKM0_9ACTN</name>
<dbReference type="EMBL" id="BAABAH010000007">
    <property type="protein sequence ID" value="GAA3820587.1"/>
    <property type="molecule type" value="Genomic_DNA"/>
</dbReference>
<dbReference type="RefSeq" id="WP_344775450.1">
    <property type="nucleotide sequence ID" value="NZ_BAABAH010000007.1"/>
</dbReference>
<gene>
    <name evidence="5" type="ORF">GCM10022242_22830</name>
</gene>
<dbReference type="SMART" id="SM00490">
    <property type="entry name" value="HELICc"/>
    <property type="match status" value="1"/>
</dbReference>
<keyword evidence="1" id="KW-0547">Nucleotide-binding</keyword>
<keyword evidence="5" id="KW-0347">Helicase</keyword>
<dbReference type="InterPro" id="IPR055227">
    <property type="entry name" value="HRQ1_WHD"/>
</dbReference>
<dbReference type="NCBIfam" id="TIGR03817">
    <property type="entry name" value="DECH_helic"/>
    <property type="match status" value="1"/>
</dbReference>
<comment type="caution">
    <text evidence="5">The sequence shown here is derived from an EMBL/GenBank/DDBJ whole genome shotgun (WGS) entry which is preliminary data.</text>
</comment>
<accession>A0ABP7IKM0</accession>
<keyword evidence="5" id="KW-0378">Hydrolase</keyword>
<keyword evidence="2" id="KW-0067">ATP-binding</keyword>
<evidence type="ECO:0000256" key="2">
    <source>
        <dbReference type="ARBA" id="ARBA00022840"/>
    </source>
</evidence>
<dbReference type="PANTHER" id="PTHR47957:SF3">
    <property type="entry name" value="ATP-DEPENDENT HELICASE HRQ1"/>
    <property type="match status" value="1"/>
</dbReference>
<dbReference type="Gene3D" id="3.40.50.300">
    <property type="entry name" value="P-loop containing nucleotide triphosphate hydrolases"/>
    <property type="match status" value="2"/>
</dbReference>
<feature type="domain" description="Helicase ATP-binding" evidence="3">
    <location>
        <begin position="79"/>
        <end position="261"/>
    </location>
</feature>
<reference evidence="6" key="1">
    <citation type="journal article" date="2019" name="Int. J. Syst. Evol. Microbiol.">
        <title>The Global Catalogue of Microorganisms (GCM) 10K type strain sequencing project: providing services to taxonomists for standard genome sequencing and annotation.</title>
        <authorList>
            <consortium name="The Broad Institute Genomics Platform"/>
            <consortium name="The Broad Institute Genome Sequencing Center for Infectious Disease"/>
            <person name="Wu L."/>
            <person name="Ma J."/>
        </authorList>
    </citation>
    <scope>NUCLEOTIDE SEQUENCE [LARGE SCALE GENOMIC DNA]</scope>
    <source>
        <strain evidence="6">JCM 16953</strain>
    </source>
</reference>
<dbReference type="SMART" id="SM00487">
    <property type="entry name" value="DEXDc"/>
    <property type="match status" value="1"/>
</dbReference>
<proteinExistence type="predicted"/>
<dbReference type="InterPro" id="IPR027417">
    <property type="entry name" value="P-loop_NTPase"/>
</dbReference>
<organism evidence="5 6">
    <name type="scientific">Nocardioides panacisoli</name>
    <dbReference type="NCBI Taxonomy" id="627624"/>
    <lineage>
        <taxon>Bacteria</taxon>
        <taxon>Bacillati</taxon>
        <taxon>Actinomycetota</taxon>
        <taxon>Actinomycetes</taxon>
        <taxon>Propionibacteriales</taxon>
        <taxon>Nocardioidaceae</taxon>
        <taxon>Nocardioides</taxon>
    </lineage>
</organism>
<feature type="domain" description="Helicase C-terminal" evidence="4">
    <location>
        <begin position="302"/>
        <end position="454"/>
    </location>
</feature>
<dbReference type="Pfam" id="PF00270">
    <property type="entry name" value="DEAD"/>
    <property type="match status" value="1"/>
</dbReference>
<dbReference type="InterPro" id="IPR018973">
    <property type="entry name" value="MZB"/>
</dbReference>
<dbReference type="Proteomes" id="UP001501821">
    <property type="component" value="Unassembled WGS sequence"/>
</dbReference>
<evidence type="ECO:0000259" key="3">
    <source>
        <dbReference type="PROSITE" id="PS51192"/>
    </source>
</evidence>
<dbReference type="Pfam" id="PF22982">
    <property type="entry name" value="WHD_HRQ1"/>
    <property type="match status" value="1"/>
</dbReference>
<evidence type="ECO:0000256" key="1">
    <source>
        <dbReference type="ARBA" id="ARBA00022741"/>
    </source>
</evidence>
<dbReference type="InterPro" id="IPR011545">
    <property type="entry name" value="DEAD/DEAH_box_helicase_dom"/>
</dbReference>
<dbReference type="Pfam" id="PF09369">
    <property type="entry name" value="MZB"/>
    <property type="match status" value="1"/>
</dbReference>
<dbReference type="InterPro" id="IPR022307">
    <property type="entry name" value="Helicase_put_actinobac"/>
</dbReference>
<evidence type="ECO:0000313" key="6">
    <source>
        <dbReference type="Proteomes" id="UP001501821"/>
    </source>
</evidence>